<dbReference type="Pfam" id="PF25954">
    <property type="entry name" value="Beta-barrel_RND_2"/>
    <property type="match status" value="1"/>
</dbReference>
<feature type="compositionally biased region" description="Low complexity" evidence="3">
    <location>
        <begin position="362"/>
        <end position="381"/>
    </location>
</feature>
<evidence type="ECO:0000256" key="4">
    <source>
        <dbReference type="SAM" id="SignalP"/>
    </source>
</evidence>
<dbReference type="RefSeq" id="WP_280600122.1">
    <property type="nucleotide sequence ID" value="NZ_JARXRN010000020.1"/>
</dbReference>
<dbReference type="PROSITE" id="PS51257">
    <property type="entry name" value="PROKAR_LIPOPROTEIN"/>
    <property type="match status" value="1"/>
</dbReference>
<dbReference type="EMBL" id="JARXRN010000020">
    <property type="protein sequence ID" value="MDH5829773.1"/>
    <property type="molecule type" value="Genomic_DNA"/>
</dbReference>
<dbReference type="InterPro" id="IPR058637">
    <property type="entry name" value="YknX-like_C"/>
</dbReference>
<dbReference type="Pfam" id="PF25989">
    <property type="entry name" value="YknX_C"/>
    <property type="match status" value="1"/>
</dbReference>
<proteinExistence type="inferred from homology"/>
<keyword evidence="9" id="KW-1185">Reference proteome</keyword>
<gene>
    <name evidence="8" type="ORF">QFW80_04475</name>
</gene>
<dbReference type="Gene3D" id="2.40.30.170">
    <property type="match status" value="1"/>
</dbReference>
<dbReference type="Pfam" id="PF25973">
    <property type="entry name" value="BSH_CzcB"/>
    <property type="match status" value="1"/>
</dbReference>
<keyword evidence="2" id="KW-0175">Coiled coil</keyword>
<dbReference type="Gene3D" id="2.40.50.100">
    <property type="match status" value="1"/>
</dbReference>
<name>A0ABT6JGF0_9GAMM</name>
<feature type="domain" description="CzcB-like barrel-sandwich hybrid" evidence="6">
    <location>
        <begin position="75"/>
        <end position="201"/>
    </location>
</feature>
<evidence type="ECO:0000256" key="1">
    <source>
        <dbReference type="ARBA" id="ARBA00009477"/>
    </source>
</evidence>
<comment type="similarity">
    <text evidence="1">Belongs to the membrane fusion protein (MFP) (TC 8.A.1) family.</text>
</comment>
<keyword evidence="4" id="KW-0732">Signal</keyword>
<dbReference type="Proteomes" id="UP001156831">
    <property type="component" value="Unassembled WGS sequence"/>
</dbReference>
<dbReference type="InterPro" id="IPR058647">
    <property type="entry name" value="BSH_CzcB-like"/>
</dbReference>
<evidence type="ECO:0000259" key="5">
    <source>
        <dbReference type="Pfam" id="PF25954"/>
    </source>
</evidence>
<evidence type="ECO:0000259" key="7">
    <source>
        <dbReference type="Pfam" id="PF25989"/>
    </source>
</evidence>
<reference evidence="8 9" key="1">
    <citation type="submission" date="2023-04" db="EMBL/GenBank/DDBJ databases">
        <title>Luteimonas sp. M1R5S18.</title>
        <authorList>
            <person name="Sun J.-Q."/>
        </authorList>
    </citation>
    <scope>NUCLEOTIDE SEQUENCE [LARGE SCALE GENOMIC DNA]</scope>
    <source>
        <strain evidence="8 9">M1R5S18</strain>
    </source>
</reference>
<evidence type="ECO:0000256" key="3">
    <source>
        <dbReference type="SAM" id="MobiDB-lite"/>
    </source>
</evidence>
<dbReference type="PANTHER" id="PTHR30469">
    <property type="entry name" value="MULTIDRUG RESISTANCE PROTEIN MDTA"/>
    <property type="match status" value="1"/>
</dbReference>
<dbReference type="InterPro" id="IPR058792">
    <property type="entry name" value="Beta-barrel_RND_2"/>
</dbReference>
<feature type="domain" description="CusB-like beta-barrel" evidence="5">
    <location>
        <begin position="209"/>
        <end position="278"/>
    </location>
</feature>
<feature type="signal peptide" evidence="4">
    <location>
        <begin position="1"/>
        <end position="26"/>
    </location>
</feature>
<feature type="domain" description="YknX-like C-terminal permuted SH3-like" evidence="7">
    <location>
        <begin position="285"/>
        <end position="353"/>
    </location>
</feature>
<protein>
    <submittedName>
        <fullName evidence="8">Efflux RND transporter periplasmic adaptor subunit</fullName>
    </submittedName>
</protein>
<dbReference type="Gene3D" id="2.40.420.20">
    <property type="match status" value="1"/>
</dbReference>
<feature type="chain" id="PRO_5045959096" evidence="4">
    <location>
        <begin position="27"/>
        <end position="397"/>
    </location>
</feature>
<evidence type="ECO:0000256" key="2">
    <source>
        <dbReference type="SAM" id="Coils"/>
    </source>
</evidence>
<evidence type="ECO:0000313" key="9">
    <source>
        <dbReference type="Proteomes" id="UP001156831"/>
    </source>
</evidence>
<sequence>MYTNREFPGVRPVLAIALLSAAALLAGCKGGGDAQAKEGEDKGPEAIPVEVERVARRAIAASYANTATLEPRAESQVVAKTSGVALEVMAEEGQTVRAGQPLVRLDADRARLQAAQSGAQLRKLEANYARARQLEAQQMVSANDLDQLRFDVENARAVNRLADLELSYTTVVAPISGVIASRDIKPGNFVQINSPIFRIVDSSRLEATLNVPEREIAKLKPGQGVELTADALPGKRFAGTVDRVSPVVDTGTGTFRVVAAFAGDGELQPGMFTRLSINYDQRADALVIPRVALLEDGGEPALYVVRDGTASRVVVKLGYADGGWIEVREGLKQGDAVVVAGKAALREGSAVQVIGEKDAKAAQAAKAATTTPAKPSAAQDDAAQDDAGQDDATQAAR</sequence>
<comment type="caution">
    <text evidence="8">The sequence shown here is derived from an EMBL/GenBank/DDBJ whole genome shotgun (WGS) entry which is preliminary data.</text>
</comment>
<evidence type="ECO:0000259" key="6">
    <source>
        <dbReference type="Pfam" id="PF25973"/>
    </source>
</evidence>
<organism evidence="8 9">
    <name type="scientific">Luteimonas rhizosphaericola</name>
    <dbReference type="NCBI Taxonomy" id="3042024"/>
    <lineage>
        <taxon>Bacteria</taxon>
        <taxon>Pseudomonadati</taxon>
        <taxon>Pseudomonadota</taxon>
        <taxon>Gammaproteobacteria</taxon>
        <taxon>Lysobacterales</taxon>
        <taxon>Lysobacteraceae</taxon>
        <taxon>Luteimonas</taxon>
    </lineage>
</organism>
<feature type="region of interest" description="Disordered" evidence="3">
    <location>
        <begin position="362"/>
        <end position="397"/>
    </location>
</feature>
<dbReference type="SUPFAM" id="SSF111369">
    <property type="entry name" value="HlyD-like secretion proteins"/>
    <property type="match status" value="1"/>
</dbReference>
<accession>A0ABT6JGF0</accession>
<dbReference type="Gene3D" id="1.10.287.470">
    <property type="entry name" value="Helix hairpin bin"/>
    <property type="match status" value="1"/>
</dbReference>
<dbReference type="PANTHER" id="PTHR30469:SF38">
    <property type="entry name" value="HLYD FAMILY SECRETION PROTEIN"/>
    <property type="match status" value="1"/>
</dbReference>
<feature type="coiled-coil region" evidence="2">
    <location>
        <begin position="107"/>
        <end position="134"/>
    </location>
</feature>
<dbReference type="NCBIfam" id="TIGR01730">
    <property type="entry name" value="RND_mfp"/>
    <property type="match status" value="1"/>
</dbReference>
<dbReference type="InterPro" id="IPR006143">
    <property type="entry name" value="RND_pump_MFP"/>
</dbReference>
<evidence type="ECO:0000313" key="8">
    <source>
        <dbReference type="EMBL" id="MDH5829773.1"/>
    </source>
</evidence>